<evidence type="ECO:0000259" key="4">
    <source>
        <dbReference type="Pfam" id="PF14008"/>
    </source>
</evidence>
<feature type="chain" id="PRO_5007630103" evidence="2">
    <location>
        <begin position="19"/>
        <end position="539"/>
    </location>
</feature>
<evidence type="ECO:0000256" key="2">
    <source>
        <dbReference type="SAM" id="SignalP"/>
    </source>
</evidence>
<name>A0A158P899_ANGCA</name>
<sequence length="539" mass="62719">MRSEVLLLHNLFAVLVATWPEQVHLAFHGDYSVMAVLWTTFHYDYQIGGRQFSFKTLARNPQTYKVCIFGDLGYFHGNSTQSLIRNGLAGKFDFIVHLGDIAYDLHANNGTTGDKYMNQLEPLLSKIPYMVIAGNHEDDGKNFTDYQERFWMPDNDYHDNQFYSFDLGPIHWIGISTEFYGYYYKYGIEPVLTQYKWLSRDLTTLRASSEKKLKPPSKSQSFNFYLLLIIIPHSRVANANRAKSPWIVTFQHRPFYCSNTNSAECQSFENRLIRIGWLEMPGLEPLFLKYGVDMGFWGHEHSYERFYPIANKQFWNGESCRARALEVHREQHEGGIGRNKERTMSGIRATERNHRQLMDPKLRTHIFDSKCASTMPFEPPLTTSSQDAELIFSETNSSSESMETHMSSKAQDYGMGLVDVIKFKTDHHIARRLHKRETKENCIRDRTTSEGEPPKNTSRINDYGYSILTVMNSTHLHLEQISIEKNDLVVDDLWIVKDNHHVHSQELRSRKPGFKFPPMKCNRKSVVCRMSLMELNEEL</sequence>
<dbReference type="AlphaFoldDB" id="A0A158P899"/>
<reference evidence="5" key="1">
    <citation type="submission" date="2012-09" db="EMBL/GenBank/DDBJ databases">
        <authorList>
            <person name="Martin A.A."/>
        </authorList>
    </citation>
    <scope>NUCLEOTIDE SEQUENCE</scope>
</reference>
<dbReference type="Pfam" id="PF14008">
    <property type="entry name" value="Metallophos_C"/>
    <property type="match status" value="1"/>
</dbReference>
<feature type="domain" description="Purple acid phosphatase C-terminal" evidence="4">
    <location>
        <begin position="452"/>
        <end position="491"/>
    </location>
</feature>
<keyword evidence="5" id="KW-1185">Reference proteome</keyword>
<dbReference type="InterPro" id="IPR025733">
    <property type="entry name" value="PAPs_C"/>
</dbReference>
<reference evidence="6" key="2">
    <citation type="submission" date="2016-04" db="UniProtKB">
        <authorList>
            <consortium name="WormBaseParasite"/>
        </authorList>
    </citation>
    <scope>IDENTIFICATION</scope>
</reference>
<keyword evidence="2" id="KW-0732">Signal</keyword>
<feature type="domain" description="Calcineurin-like phosphoesterase" evidence="3">
    <location>
        <begin position="65"/>
        <end position="303"/>
    </location>
</feature>
<dbReference type="PANTHER" id="PTHR45867">
    <property type="entry name" value="PURPLE ACID PHOSPHATASE"/>
    <property type="match status" value="1"/>
</dbReference>
<dbReference type="InterPro" id="IPR004843">
    <property type="entry name" value="Calcineurin-like_PHP"/>
</dbReference>
<evidence type="ECO:0000313" key="6">
    <source>
        <dbReference type="WBParaSite" id="ACAC_0000684301-mRNA-1"/>
    </source>
</evidence>
<accession>A0A158P899</accession>
<dbReference type="Proteomes" id="UP000035642">
    <property type="component" value="Unassembled WGS sequence"/>
</dbReference>
<feature type="signal peptide" evidence="2">
    <location>
        <begin position="1"/>
        <end position="18"/>
    </location>
</feature>
<dbReference type="WBParaSite" id="ACAC_0000684301-mRNA-1">
    <property type="protein sequence ID" value="ACAC_0000684301-mRNA-1"/>
    <property type="gene ID" value="ACAC_0000684301"/>
</dbReference>
<dbReference type="STRING" id="6313.A0A158P899"/>
<evidence type="ECO:0000313" key="5">
    <source>
        <dbReference type="Proteomes" id="UP000035642"/>
    </source>
</evidence>
<organism evidence="5 6">
    <name type="scientific">Angiostrongylus cantonensis</name>
    <name type="common">Rat lungworm</name>
    <dbReference type="NCBI Taxonomy" id="6313"/>
    <lineage>
        <taxon>Eukaryota</taxon>
        <taxon>Metazoa</taxon>
        <taxon>Ecdysozoa</taxon>
        <taxon>Nematoda</taxon>
        <taxon>Chromadorea</taxon>
        <taxon>Rhabditida</taxon>
        <taxon>Rhabditina</taxon>
        <taxon>Rhabditomorpha</taxon>
        <taxon>Strongyloidea</taxon>
        <taxon>Metastrongylidae</taxon>
        <taxon>Angiostrongylus</taxon>
    </lineage>
</organism>
<dbReference type="Pfam" id="PF00149">
    <property type="entry name" value="Metallophos"/>
    <property type="match status" value="1"/>
</dbReference>
<dbReference type="CDD" id="cd00839">
    <property type="entry name" value="MPP_PAPs"/>
    <property type="match status" value="1"/>
</dbReference>
<protein>
    <submittedName>
        <fullName evidence="6">Purple acid phosphatase</fullName>
    </submittedName>
</protein>
<dbReference type="PANTHER" id="PTHR45867:SF10">
    <property type="entry name" value="PURPLE ACID PHOSPHATASE"/>
    <property type="match status" value="1"/>
</dbReference>
<dbReference type="InterPro" id="IPR029052">
    <property type="entry name" value="Metallo-depent_PP-like"/>
</dbReference>
<dbReference type="SUPFAM" id="SSF56300">
    <property type="entry name" value="Metallo-dependent phosphatases"/>
    <property type="match status" value="1"/>
</dbReference>
<proteinExistence type="predicted"/>
<keyword evidence="1" id="KW-0325">Glycoprotein</keyword>
<dbReference type="Gene3D" id="3.60.21.10">
    <property type="match status" value="2"/>
</dbReference>
<dbReference type="GO" id="GO:0016787">
    <property type="term" value="F:hydrolase activity"/>
    <property type="evidence" value="ECO:0007669"/>
    <property type="project" value="InterPro"/>
</dbReference>
<evidence type="ECO:0000256" key="1">
    <source>
        <dbReference type="ARBA" id="ARBA00023180"/>
    </source>
</evidence>
<dbReference type="InterPro" id="IPR041792">
    <property type="entry name" value="MPP_PAP"/>
</dbReference>
<evidence type="ECO:0000259" key="3">
    <source>
        <dbReference type="Pfam" id="PF00149"/>
    </source>
</evidence>